<evidence type="ECO:0000313" key="12">
    <source>
        <dbReference type="EMBL" id="KAK6176431.1"/>
    </source>
</evidence>
<comment type="subcellular location">
    <subcellularLocation>
        <location evidence="1">Nucleus</location>
        <location evidence="1">Nucleolus</location>
    </subcellularLocation>
</comment>
<evidence type="ECO:0000256" key="4">
    <source>
        <dbReference type="ARBA" id="ARBA00022603"/>
    </source>
</evidence>
<comment type="caution">
    <text evidence="12">The sequence shown here is derived from an EMBL/GenBank/DDBJ whole genome shotgun (WGS) entry which is preliminary data.</text>
</comment>
<feature type="compositionally biased region" description="Basic and acidic residues" evidence="10">
    <location>
        <begin position="71"/>
        <end position="87"/>
    </location>
</feature>
<dbReference type="InterPro" id="IPR029063">
    <property type="entry name" value="SAM-dependent_MTases_sf"/>
</dbReference>
<evidence type="ECO:0000256" key="9">
    <source>
        <dbReference type="PROSITE-ProRule" id="PRU01023"/>
    </source>
</evidence>
<feature type="compositionally biased region" description="Basic and acidic residues" evidence="10">
    <location>
        <begin position="196"/>
        <end position="205"/>
    </location>
</feature>
<evidence type="ECO:0000256" key="3">
    <source>
        <dbReference type="ARBA" id="ARBA00022517"/>
    </source>
</evidence>
<evidence type="ECO:0000256" key="5">
    <source>
        <dbReference type="ARBA" id="ARBA00022679"/>
    </source>
</evidence>
<dbReference type="GO" id="GO:0005730">
    <property type="term" value="C:nucleolus"/>
    <property type="evidence" value="ECO:0007669"/>
    <property type="project" value="UniProtKB-SubCell"/>
</dbReference>
<feature type="compositionally biased region" description="Basic residues" evidence="10">
    <location>
        <begin position="38"/>
        <end position="53"/>
    </location>
</feature>
<feature type="compositionally biased region" description="Basic and acidic residues" evidence="10">
    <location>
        <begin position="1"/>
        <end position="12"/>
    </location>
</feature>
<dbReference type="InterPro" id="IPR023273">
    <property type="entry name" value="RCMT_NOP2"/>
</dbReference>
<dbReference type="InterPro" id="IPR018314">
    <property type="entry name" value="RsmB/NOL1/NOP2-like_CS"/>
</dbReference>
<keyword evidence="8" id="KW-0539">Nucleus</keyword>
<feature type="compositionally biased region" description="Low complexity" evidence="10">
    <location>
        <begin position="636"/>
        <end position="654"/>
    </location>
</feature>
<keyword evidence="6 9" id="KW-0949">S-adenosyl-L-methionine</keyword>
<dbReference type="InterPro" id="IPR049560">
    <property type="entry name" value="MeTrfase_RsmB-F_NOP2_cat"/>
</dbReference>
<feature type="compositionally biased region" description="Basic and acidic residues" evidence="10">
    <location>
        <begin position="22"/>
        <end position="37"/>
    </location>
</feature>
<evidence type="ECO:0000256" key="2">
    <source>
        <dbReference type="ARBA" id="ARBA00007494"/>
    </source>
</evidence>
<dbReference type="Pfam" id="PF01189">
    <property type="entry name" value="Methyltr_RsmB-F"/>
    <property type="match status" value="1"/>
</dbReference>
<dbReference type="GO" id="GO:0003723">
    <property type="term" value="F:RNA binding"/>
    <property type="evidence" value="ECO:0007669"/>
    <property type="project" value="UniProtKB-UniRule"/>
</dbReference>
<dbReference type="Gene3D" id="3.40.50.150">
    <property type="entry name" value="Vaccinia Virus protein VP39"/>
    <property type="match status" value="1"/>
</dbReference>
<dbReference type="GO" id="GO:0009383">
    <property type="term" value="F:rRNA (cytosine-C5-)-methyltransferase activity"/>
    <property type="evidence" value="ECO:0007669"/>
    <property type="project" value="TreeGrafter"/>
</dbReference>
<dbReference type="InterPro" id="IPR011023">
    <property type="entry name" value="Nop2p"/>
</dbReference>
<proteinExistence type="inferred from homology"/>
<feature type="compositionally biased region" description="Acidic residues" evidence="10">
    <location>
        <begin position="98"/>
        <end position="145"/>
    </location>
</feature>
<evidence type="ECO:0000256" key="6">
    <source>
        <dbReference type="ARBA" id="ARBA00022691"/>
    </source>
</evidence>
<feature type="binding site" evidence="9">
    <location>
        <begin position="388"/>
        <end position="394"/>
    </location>
    <ligand>
        <name>S-adenosyl-L-methionine</name>
        <dbReference type="ChEBI" id="CHEBI:59789"/>
    </ligand>
</feature>
<name>A0AAN8JE51_PATCE</name>
<reference evidence="12 13" key="1">
    <citation type="submission" date="2024-01" db="EMBL/GenBank/DDBJ databases">
        <title>The genome of the rayed Mediterranean limpet Patella caerulea (Linnaeus, 1758).</title>
        <authorList>
            <person name="Anh-Thu Weber A."/>
            <person name="Halstead-Nussloch G."/>
        </authorList>
    </citation>
    <scope>NUCLEOTIDE SEQUENCE [LARGE SCALE GENOMIC DNA]</scope>
    <source>
        <strain evidence="12">AATW-2023a</strain>
        <tissue evidence="12">Whole specimen</tissue>
    </source>
</reference>
<keyword evidence="4 9" id="KW-0489">Methyltransferase</keyword>
<feature type="binding site" evidence="9">
    <location>
        <position position="456"/>
    </location>
    <ligand>
        <name>S-adenosyl-L-methionine</name>
        <dbReference type="ChEBI" id="CHEBI:59789"/>
    </ligand>
</feature>
<feature type="binding site" evidence="9">
    <location>
        <position position="412"/>
    </location>
    <ligand>
        <name>S-adenosyl-L-methionine</name>
        <dbReference type="ChEBI" id="CHEBI:59789"/>
    </ligand>
</feature>
<dbReference type="PANTHER" id="PTHR22807:SF30">
    <property type="entry name" value="28S RRNA (CYTOSINE(4447)-C(5))-METHYLTRANSFERASE-RELATED"/>
    <property type="match status" value="1"/>
</dbReference>
<feature type="binding site" evidence="9">
    <location>
        <position position="439"/>
    </location>
    <ligand>
        <name>S-adenosyl-L-methionine</name>
        <dbReference type="ChEBI" id="CHEBI:59789"/>
    </ligand>
</feature>
<sequence length="666" mass="74782">MGRIKDPSERTKSGPGKRTRKQKDPKCKILNDEETSFKGKKLGGHMKKRLRQRMVKEQEAKKKQMIAQSKVDVKGKKKKEPEKEANGKRQKKQFLGSDGDEDDSDDSNEHDDDVEMEEMNSDSDDKISDDDDDDDDDDDNDDEMKDDFTGAADDDDSSDEGDDSSDEDDEEDEDDDDDDLLPVEKAAKKLAKKQKKETDASEKELQTNIANTEKFVLPSGQEIEKDAHQAPDLTILNQRIADIMDVLGDFKNRREEGKSRPDYVKQLKKDLCSYYNYNDYMMGKFMNLFPLEIKEFLEANEVQRPVTIRTNTLKTRRRDLAQALINRGVNLDPIGKWSKVGLVVYDSQVPLGATPEYLAGHYLIQGGASFLPVMALAPQENEKILDMCSAPGGKTTHIASLMRNTGLLVANDANADRAKAVVGNLHRMGVINTVVCSYDGRGFHELSKGFDRVLLDAPCTGTGVISKDPEVKVNKTHDDFMKCSAIQKALILSAIDCCSAKSKTGGYIVYCTCSVSVEENEWVIDYALKKRNVKIVPTGLDFGVDGFVNFRQHRFHPSLKLTKRFYPHTHNLDGFFICKLKKISDKIPGDAASKVEDIPFGIPDEPGSTSDEKEEPQKSANKRHSAKKGQPHFKNKTNSNKFNKFNKSSKFSGNRKQSYQGKGRNK</sequence>
<dbReference type="AlphaFoldDB" id="A0AAN8JE51"/>
<feature type="active site" description="Nucleophile" evidence="9">
    <location>
        <position position="513"/>
    </location>
</feature>
<protein>
    <recommendedName>
        <fullName evidence="11">SAM-dependent MTase RsmB/NOP-type domain-containing protein</fullName>
    </recommendedName>
</protein>
<dbReference type="PROSITE" id="PS01153">
    <property type="entry name" value="NOL1_NOP2_SUN"/>
    <property type="match status" value="1"/>
</dbReference>
<evidence type="ECO:0000256" key="8">
    <source>
        <dbReference type="ARBA" id="ARBA00023242"/>
    </source>
</evidence>
<feature type="compositionally biased region" description="Acidic residues" evidence="10">
    <location>
        <begin position="152"/>
        <end position="181"/>
    </location>
</feature>
<feature type="compositionally biased region" description="Basic residues" evidence="10">
    <location>
        <begin position="620"/>
        <end position="635"/>
    </location>
</feature>
<feature type="region of interest" description="Disordered" evidence="10">
    <location>
        <begin position="188"/>
        <end position="207"/>
    </location>
</feature>
<accession>A0AAN8JE51</accession>
<dbReference type="EMBL" id="JAZGQO010000010">
    <property type="protein sequence ID" value="KAK6176431.1"/>
    <property type="molecule type" value="Genomic_DNA"/>
</dbReference>
<feature type="region of interest" description="Disordered" evidence="10">
    <location>
        <begin position="594"/>
        <end position="666"/>
    </location>
</feature>
<feature type="region of interest" description="Disordered" evidence="10">
    <location>
        <begin position="1"/>
        <end position="181"/>
    </location>
</feature>
<dbReference type="Gene3D" id="3.30.70.1170">
    <property type="entry name" value="Sun protein, domain 3"/>
    <property type="match status" value="1"/>
</dbReference>
<dbReference type="InterPro" id="IPR054728">
    <property type="entry name" value="RsmB-like_ferredoxin"/>
</dbReference>
<keyword evidence="13" id="KW-1185">Reference proteome</keyword>
<dbReference type="Pfam" id="PF22458">
    <property type="entry name" value="RsmF-B_ferredox"/>
    <property type="match status" value="1"/>
</dbReference>
<dbReference type="InterPro" id="IPR023267">
    <property type="entry name" value="RCMT"/>
</dbReference>
<feature type="domain" description="SAM-dependent MTase RsmB/NOP-type" evidence="11">
    <location>
        <begin position="296"/>
        <end position="583"/>
    </location>
</feature>
<gene>
    <name evidence="12" type="ORF">SNE40_014718</name>
</gene>
<dbReference type="GO" id="GO:0070475">
    <property type="term" value="P:rRNA base methylation"/>
    <property type="evidence" value="ECO:0007669"/>
    <property type="project" value="TreeGrafter"/>
</dbReference>
<dbReference type="PRINTS" id="PR02008">
    <property type="entry name" value="RCMTFAMILY"/>
</dbReference>
<evidence type="ECO:0000256" key="7">
    <source>
        <dbReference type="ARBA" id="ARBA00022884"/>
    </source>
</evidence>
<dbReference type="PRINTS" id="PR02012">
    <property type="entry name" value="RCMTNOP2"/>
</dbReference>
<keyword evidence="5 9" id="KW-0808">Transferase</keyword>
<keyword evidence="7 9" id="KW-0694">RNA-binding</keyword>
<dbReference type="PANTHER" id="PTHR22807">
    <property type="entry name" value="NOP2 YEAST -RELATED NOL1/NOP2/FMU SUN DOMAIN-CONTAINING"/>
    <property type="match status" value="1"/>
</dbReference>
<dbReference type="InterPro" id="IPR001678">
    <property type="entry name" value="MeTrfase_RsmB-F_NOP2_dom"/>
</dbReference>
<dbReference type="SUPFAM" id="SSF53335">
    <property type="entry name" value="S-adenosyl-L-methionine-dependent methyltransferases"/>
    <property type="match status" value="1"/>
</dbReference>
<comment type="similarity">
    <text evidence="2 9">Belongs to the class I-like SAM-binding methyltransferase superfamily. RsmB/NOP family.</text>
</comment>
<evidence type="ECO:0000256" key="10">
    <source>
        <dbReference type="SAM" id="MobiDB-lite"/>
    </source>
</evidence>
<dbReference type="PROSITE" id="PS51686">
    <property type="entry name" value="SAM_MT_RSMB_NOP"/>
    <property type="match status" value="1"/>
</dbReference>
<dbReference type="NCBIfam" id="TIGR00446">
    <property type="entry name" value="nop2p"/>
    <property type="match status" value="1"/>
</dbReference>
<organism evidence="12 13">
    <name type="scientific">Patella caerulea</name>
    <name type="common">Rayed Mediterranean limpet</name>
    <dbReference type="NCBI Taxonomy" id="87958"/>
    <lineage>
        <taxon>Eukaryota</taxon>
        <taxon>Metazoa</taxon>
        <taxon>Spiralia</taxon>
        <taxon>Lophotrochozoa</taxon>
        <taxon>Mollusca</taxon>
        <taxon>Gastropoda</taxon>
        <taxon>Patellogastropoda</taxon>
        <taxon>Patelloidea</taxon>
        <taxon>Patellidae</taxon>
        <taxon>Patella</taxon>
    </lineage>
</organism>
<evidence type="ECO:0000259" key="11">
    <source>
        <dbReference type="PROSITE" id="PS51686"/>
    </source>
</evidence>
<evidence type="ECO:0000313" key="13">
    <source>
        <dbReference type="Proteomes" id="UP001347796"/>
    </source>
</evidence>
<evidence type="ECO:0000256" key="1">
    <source>
        <dbReference type="ARBA" id="ARBA00004604"/>
    </source>
</evidence>
<dbReference type="FunFam" id="3.30.70.1170:FF:000001">
    <property type="entry name" value="Ribosomal RNA methyltransferase Nop2"/>
    <property type="match status" value="1"/>
</dbReference>
<dbReference type="GO" id="GO:0000470">
    <property type="term" value="P:maturation of LSU-rRNA"/>
    <property type="evidence" value="ECO:0007669"/>
    <property type="project" value="TreeGrafter"/>
</dbReference>
<keyword evidence="3" id="KW-0690">Ribosome biogenesis</keyword>
<dbReference type="Proteomes" id="UP001347796">
    <property type="component" value="Unassembled WGS sequence"/>
</dbReference>